<feature type="region of interest" description="Disordered" evidence="1">
    <location>
        <begin position="196"/>
        <end position="215"/>
    </location>
</feature>
<feature type="region of interest" description="Disordered" evidence="1">
    <location>
        <begin position="1130"/>
        <end position="1175"/>
    </location>
</feature>
<feature type="compositionally biased region" description="Polar residues" evidence="1">
    <location>
        <begin position="1163"/>
        <end position="1175"/>
    </location>
</feature>
<evidence type="ECO:0000256" key="1">
    <source>
        <dbReference type="SAM" id="MobiDB-lite"/>
    </source>
</evidence>
<feature type="compositionally biased region" description="Polar residues" evidence="1">
    <location>
        <begin position="1103"/>
        <end position="1112"/>
    </location>
</feature>
<dbReference type="Proteomes" id="UP000094669">
    <property type="component" value="Unassembled WGS sequence"/>
</dbReference>
<evidence type="ECO:0000313" key="3">
    <source>
        <dbReference type="Proteomes" id="UP000094669"/>
    </source>
</evidence>
<dbReference type="EMBL" id="MCRM02000048">
    <property type="protein sequence ID" value="PNV71392.1"/>
    <property type="molecule type" value="Genomic_DNA"/>
</dbReference>
<sequence length="1474" mass="154984">MKSRLRGAAKNRNSALQTVSTSLTQGINAAENVSLLSAANTALLNSRMSYIDGMVANLSSQLTFTDSGLGQLLKANGDTIYTGKAGKDGNQYIADIDGNMKRDANGNGITLQSFINSTCGQGLANAACSSYTTKEYTSVVANADGSITLTKNMHTGTSSLTGGDAGDSGNYRYDTTQRQFTIAAPGVVALDSQNTTVRVDDPNGSTRKGGILGPSVGQSGTGINIFDSSSVGNLVSSAFTNLQDYMSGANLQKMAQEMTGGLGYIDKQDSMLLSAAQTDAQNKAQTASLIEDYAKNVLLGGVSTGDWVKGQVKSATQSLIATALSNTFDLSPEAASFLAGAWQDKIAAKNAQHSINNSFTNVGNILASGGMSLVAGAELKIAGNIPGLSGISKAIMDVSYPGQEADIQKYKNDKFQAYGLAVTEFGKMNGWDPTVIQQFSQYAVDAMRNKSAKQELGMTGPALSLGRIGNELNTMAASLEGPLAEGMGAMTHAISTGLAGLHVISGSKAEDFNDATRIAINDIKLKGNKDAVTQYKADQVSSAGFVVQQYGKANGWSQAQIDQYAKMAEQFVQRQQGKQELNRDKLLLDAANLATGGLLEADQQLLHGGLESTVAKFAGGVMKTLGDLGHDLGVISASDNKSIYKQSSDFQHTIDLSKAKGEANTGNVSLSQQIKQATRDKVFDAIGEMLSPNFGGADPHAIGQLLEQYENQQTARKNAANQRLEDAAQGVAIVTAAIITGLSGGAGAPLLEAATALSTGAAVTADGAMMLTAVGANIATQTYVGSRVGGTNGAVAGFANGVISAATMATETPVSGYVSYTPHQNANIITGQQEVAGGWGGGIVAAGTVGQGAMKGLGVNGGLSFTPGNGLTMNVNANLPNANGTYVGISYNTSNGGYTVNGGYNIAKYGNNNFGLNVSASDTGVVNAGVNYSYSGGGDNRWTNTLSNFGGAFLNFSNTGEITLSNQFKGVNTVSVGYNTDTHSFGPLGINGSFSTDLLTSLVQEHAAASYENDQLLASAKVDQAKSYGDILVQMGEFTPEEIANLHNDPNGNEKIVAAFNEIKQNAIDSGNEGAFGQRLQDAINSLNQQNNTDIPVNDPLNDRSSWPQNADEQAGKNILDLGYALTRKEEEAQNGQPAGAEGEGRNNKSNKKDFINYGEGSYDNNYERYQNNPGSDEAITNAFTETDPTKFNQGANGPLSIRFTDAVVELRAKAEANLTRQDREDIGNLKAQIAENTKLLNSKSLSAGDQLLLTSQIEQAKLKINLIKYNKESVLPAGNVDSKNYQDVINMLGDNKITSNQLGASTAGAICYVAVHTNYMGKDPVEFWAQQAAAGNVGITNQKYRGLYAPALGKGSGWSEDGMINVQNKTNGYYLPSNNPDPKKWTFIEGKGGIIPVSSSDVDTLNNSKANTALAWVDTDNDGVANHYVRIVRGPNGNWYNFDHNRSGDLINRPAYVNFNNVYGLEYNPKSSK</sequence>
<protein>
    <submittedName>
        <fullName evidence="2">TIGR04388 family protein</fullName>
    </submittedName>
</protein>
<feature type="compositionally biased region" description="Basic and acidic residues" evidence="1">
    <location>
        <begin position="1143"/>
        <end position="1155"/>
    </location>
</feature>
<evidence type="ECO:0000313" key="2">
    <source>
        <dbReference type="EMBL" id="PNV71392.1"/>
    </source>
</evidence>
<dbReference type="InterPro" id="IPR030885">
    <property type="entry name" value="Lepto_longest"/>
</dbReference>
<dbReference type="NCBIfam" id="TIGR04388">
    <property type="entry name" value="Lepto_longest"/>
    <property type="match status" value="1"/>
</dbReference>
<proteinExistence type="predicted"/>
<name>A0ABX4YCJ1_9LEPT</name>
<feature type="region of interest" description="Disordered" evidence="1">
    <location>
        <begin position="1090"/>
        <end position="1114"/>
    </location>
</feature>
<gene>
    <name evidence="2" type="ORF">BES34_021595</name>
</gene>
<accession>A0ABX4YCJ1</accession>
<comment type="caution">
    <text evidence="2">The sequence shown here is derived from an EMBL/GenBank/DDBJ whole genome shotgun (WGS) entry which is preliminary data.</text>
</comment>
<dbReference type="RefSeq" id="WP_068872783.1">
    <property type="nucleotide sequence ID" value="NZ_MCRM02000048.1"/>
</dbReference>
<reference evidence="2" key="1">
    <citation type="submission" date="2018-01" db="EMBL/GenBank/DDBJ databases">
        <title>Genomic characterization of Leptospira inadai serogroup Lyme isolated from captured rat in Brazil and comparative analysis with human reference strain.</title>
        <authorList>
            <person name="Moreno L.Z."/>
            <person name="Loureiro A.P."/>
            <person name="Miraglia F."/>
            <person name="Kremer F.S."/>
            <person name="Eslabao M.R."/>
            <person name="Dellagostin O.A."/>
            <person name="Lilenbaum W."/>
            <person name="Moreno A.M."/>
        </authorList>
    </citation>
    <scope>NUCLEOTIDE SEQUENCE [LARGE SCALE GENOMIC DNA]</scope>
    <source>
        <strain evidence="2">M34/99</strain>
    </source>
</reference>
<organism evidence="2 3">
    <name type="scientific">Leptospira inadai serovar Lyme</name>
    <dbReference type="NCBI Taxonomy" id="293084"/>
    <lineage>
        <taxon>Bacteria</taxon>
        <taxon>Pseudomonadati</taxon>
        <taxon>Spirochaetota</taxon>
        <taxon>Spirochaetia</taxon>
        <taxon>Leptospirales</taxon>
        <taxon>Leptospiraceae</taxon>
        <taxon>Leptospira</taxon>
    </lineage>
</organism>
<keyword evidence="3" id="KW-1185">Reference proteome</keyword>